<dbReference type="CDD" id="cd06261">
    <property type="entry name" value="TM_PBP2"/>
    <property type="match status" value="1"/>
</dbReference>
<dbReference type="GO" id="GO:0005886">
    <property type="term" value="C:plasma membrane"/>
    <property type="evidence" value="ECO:0007669"/>
    <property type="project" value="UniProtKB-SubCell"/>
</dbReference>
<evidence type="ECO:0000256" key="6">
    <source>
        <dbReference type="ARBA" id="ARBA00023136"/>
    </source>
</evidence>
<protein>
    <submittedName>
        <fullName evidence="9">Peptide ABC transporter permease</fullName>
    </submittedName>
</protein>
<evidence type="ECO:0000256" key="3">
    <source>
        <dbReference type="ARBA" id="ARBA00022475"/>
    </source>
</evidence>
<feature type="transmembrane region" description="Helical" evidence="7">
    <location>
        <begin position="81"/>
        <end position="106"/>
    </location>
</feature>
<dbReference type="InterPro" id="IPR035906">
    <property type="entry name" value="MetI-like_sf"/>
</dbReference>
<evidence type="ECO:0000259" key="8">
    <source>
        <dbReference type="PROSITE" id="PS50928"/>
    </source>
</evidence>
<gene>
    <name evidence="9" type="ORF">AOQ71_16955</name>
</gene>
<keyword evidence="2 7" id="KW-0813">Transport</keyword>
<evidence type="ECO:0000256" key="1">
    <source>
        <dbReference type="ARBA" id="ARBA00004651"/>
    </source>
</evidence>
<keyword evidence="4 7" id="KW-0812">Transmembrane</keyword>
<keyword evidence="10" id="KW-1185">Reference proteome</keyword>
<dbReference type="OrthoDB" id="9805884at2"/>
<dbReference type="GO" id="GO:0055085">
    <property type="term" value="P:transmembrane transport"/>
    <property type="evidence" value="ECO:0007669"/>
    <property type="project" value="InterPro"/>
</dbReference>
<evidence type="ECO:0000256" key="7">
    <source>
        <dbReference type="RuleBase" id="RU363032"/>
    </source>
</evidence>
<dbReference type="EMBL" id="LJYG01000066">
    <property type="protein sequence ID" value="KRQ12275.1"/>
    <property type="molecule type" value="Genomic_DNA"/>
</dbReference>
<feature type="transmembrane region" description="Helical" evidence="7">
    <location>
        <begin position="245"/>
        <end position="267"/>
    </location>
</feature>
<dbReference type="Proteomes" id="UP000051936">
    <property type="component" value="Unassembled WGS sequence"/>
</dbReference>
<keyword evidence="5 7" id="KW-1133">Transmembrane helix</keyword>
<comment type="subcellular location">
    <subcellularLocation>
        <location evidence="1 7">Cell membrane</location>
        <topology evidence="1 7">Multi-pass membrane protein</topology>
    </subcellularLocation>
</comment>
<evidence type="ECO:0000313" key="9">
    <source>
        <dbReference type="EMBL" id="KRQ12275.1"/>
    </source>
</evidence>
<dbReference type="AlphaFoldDB" id="A0A0R3DR88"/>
<reference evidence="9 10" key="1">
    <citation type="submission" date="2015-09" db="EMBL/GenBank/DDBJ databases">
        <title>Draft Genome Sequence of Bradyrhizobium manausense Strain BR 3351T, a Novel Symbiotic Nitrogen-Fixing Alphaproteobacterium Isolated from Brazilian Amazon Rain Forest.</title>
        <authorList>
            <person name="De Araujo J.L."/>
            <person name="Zilli J.E."/>
        </authorList>
    </citation>
    <scope>NUCLEOTIDE SEQUENCE [LARGE SCALE GENOMIC DNA]</scope>
    <source>
        <strain evidence="9 10">BR3351</strain>
    </source>
</reference>
<name>A0A0R3DR88_9BRAD</name>
<evidence type="ECO:0000313" key="10">
    <source>
        <dbReference type="Proteomes" id="UP000051936"/>
    </source>
</evidence>
<sequence length="286" mass="30864">MSRDGAIFWLKPFIARPIALMGLGILLATVLAATFAPWLAPYDPYAIDPSIRLTPPNALHWFGTDQFGRDTLSRAIQSARMALLIGSGVVMFALVTGVPIGVLSALFPRLGHVLMRMVDVLMAFPSLLLALGLIVVLGPSVVNAILAIGLGYMTTTTRIVYGLTLRLRTETYVEASRSMGAGTAWLIGKHILPNLVSPLLVQASFVFAFAQLGAASLDFLGLGAPPEIPSWGNMLAESRTFITRAPWLLFFPGMMIVATAFSLNLVGDALRDRLDPRFRQLLGEKG</sequence>
<feature type="transmembrane region" description="Helical" evidence="7">
    <location>
        <begin position="118"/>
        <end position="138"/>
    </location>
</feature>
<proteinExistence type="inferred from homology"/>
<feature type="transmembrane region" description="Helical" evidence="7">
    <location>
        <begin position="144"/>
        <end position="161"/>
    </location>
</feature>
<organism evidence="9 10">
    <name type="scientific">Bradyrhizobium manausense</name>
    <dbReference type="NCBI Taxonomy" id="989370"/>
    <lineage>
        <taxon>Bacteria</taxon>
        <taxon>Pseudomonadati</taxon>
        <taxon>Pseudomonadota</taxon>
        <taxon>Alphaproteobacteria</taxon>
        <taxon>Hyphomicrobiales</taxon>
        <taxon>Nitrobacteraceae</taxon>
        <taxon>Bradyrhizobium</taxon>
    </lineage>
</organism>
<dbReference type="Pfam" id="PF00528">
    <property type="entry name" value="BPD_transp_1"/>
    <property type="match status" value="1"/>
</dbReference>
<evidence type="ECO:0000256" key="4">
    <source>
        <dbReference type="ARBA" id="ARBA00022692"/>
    </source>
</evidence>
<dbReference type="InterPro" id="IPR025966">
    <property type="entry name" value="OppC_N"/>
</dbReference>
<evidence type="ECO:0000256" key="5">
    <source>
        <dbReference type="ARBA" id="ARBA00022989"/>
    </source>
</evidence>
<dbReference type="RefSeq" id="WP_057748175.1">
    <property type="nucleotide sequence ID" value="NZ_LJYG01000066.1"/>
</dbReference>
<accession>A0A0R3DR88</accession>
<comment type="caution">
    <text evidence="9">The sequence shown here is derived from an EMBL/GenBank/DDBJ whole genome shotgun (WGS) entry which is preliminary data.</text>
</comment>
<dbReference type="InterPro" id="IPR050366">
    <property type="entry name" value="BP-dependent_transpt_permease"/>
</dbReference>
<feature type="domain" description="ABC transmembrane type-1" evidence="8">
    <location>
        <begin position="79"/>
        <end position="267"/>
    </location>
</feature>
<dbReference type="PROSITE" id="PS50928">
    <property type="entry name" value="ABC_TM1"/>
    <property type="match status" value="1"/>
</dbReference>
<dbReference type="Pfam" id="PF12911">
    <property type="entry name" value="OppC_N"/>
    <property type="match status" value="1"/>
</dbReference>
<keyword evidence="6 7" id="KW-0472">Membrane</keyword>
<dbReference type="PANTHER" id="PTHR43386">
    <property type="entry name" value="OLIGOPEPTIDE TRANSPORT SYSTEM PERMEASE PROTEIN APPC"/>
    <property type="match status" value="1"/>
</dbReference>
<comment type="similarity">
    <text evidence="7">Belongs to the binding-protein-dependent transport system permease family.</text>
</comment>
<dbReference type="InterPro" id="IPR000515">
    <property type="entry name" value="MetI-like"/>
</dbReference>
<dbReference type="Gene3D" id="1.10.3720.10">
    <property type="entry name" value="MetI-like"/>
    <property type="match status" value="1"/>
</dbReference>
<evidence type="ECO:0000256" key="2">
    <source>
        <dbReference type="ARBA" id="ARBA00022448"/>
    </source>
</evidence>
<dbReference type="PANTHER" id="PTHR43386:SF25">
    <property type="entry name" value="PEPTIDE ABC TRANSPORTER PERMEASE PROTEIN"/>
    <property type="match status" value="1"/>
</dbReference>
<keyword evidence="3" id="KW-1003">Cell membrane</keyword>
<feature type="transmembrane region" description="Helical" evidence="7">
    <location>
        <begin position="199"/>
        <end position="225"/>
    </location>
</feature>
<dbReference type="STRING" id="989370.AOQ71_16955"/>
<feature type="transmembrane region" description="Helical" evidence="7">
    <location>
        <begin position="20"/>
        <end position="40"/>
    </location>
</feature>
<dbReference type="SUPFAM" id="SSF161098">
    <property type="entry name" value="MetI-like"/>
    <property type="match status" value="1"/>
</dbReference>